<protein>
    <submittedName>
        <fullName evidence="1">Recombinase family protein</fullName>
    </submittedName>
</protein>
<dbReference type="PROSITE" id="PS51736">
    <property type="entry name" value="RECOMBINASES_3"/>
    <property type="match status" value="1"/>
</dbReference>
<dbReference type="EMBL" id="WOFV02000072">
    <property type="protein sequence ID" value="NAS19407.1"/>
    <property type="molecule type" value="Genomic_DNA"/>
</dbReference>
<dbReference type="PANTHER" id="PTHR30461">
    <property type="entry name" value="DNA-INVERTASE FROM LAMBDOID PROPHAGE"/>
    <property type="match status" value="1"/>
</dbReference>
<dbReference type="SUPFAM" id="SSF53041">
    <property type="entry name" value="Resolvase-like"/>
    <property type="match status" value="1"/>
</dbReference>
<name>A0A6L9ES27_CLOBU</name>
<sequence length="528" mass="60637">MTRAAFYGRFSSNNQREESIDAQSRATKEFAQKNGYEIVAEYADKAKSGTSDKRPEFLQMIKDAEKGNFECIIVHKLDRFSRDKYDSASYKRKLKQYGVRLISVTERLDDSPESIILESVIEGMAEYFSKNLARETLKGLKENAYKTMHTGGLPPLGYDVDSDKKYILNPREAESVKLIYEMCIAGSSRSEIINELNERGFKTKVGTIFKTNSIHSILTNEKYTGVYVYNKTAKKDAFGKRNGHAYKDESEIIRIEGGMPAIVSKEDFEKVQEILKLRKKKPGSNKAKENYLLTGLIRCGCCNKPYQGNRRHAKNKPMYVSYRCSFRKKTSSKVCDNKEIRKEYIEEYVLSELERKIFNDKAITYIADGINKNLQKQNNADVEKKAVLIKQIDEVEGQINNIVIAITNGFVQEEFKAKMDELKNSKSGLETKLSEIEAKDINQIVTEADVRSLLSNFSGYVISRNVPECKKFIRDFVKEVIVYKEHIEVIFNVSFSLLKNSQGVKVISQISRYDLYERYSQSFYIKVS</sequence>
<comment type="caution">
    <text evidence="1">The sequence shown here is derived from an EMBL/GenBank/DDBJ whole genome shotgun (WGS) entry which is preliminary data.</text>
</comment>
<dbReference type="Pfam" id="PF13408">
    <property type="entry name" value="Zn_ribbon_recom"/>
    <property type="match status" value="1"/>
</dbReference>
<dbReference type="PANTHER" id="PTHR30461:SF23">
    <property type="entry name" value="DNA RECOMBINASE-RELATED"/>
    <property type="match status" value="1"/>
</dbReference>
<dbReference type="Gene3D" id="3.40.50.1390">
    <property type="entry name" value="Resolvase, N-terminal catalytic domain"/>
    <property type="match status" value="1"/>
</dbReference>
<dbReference type="Proteomes" id="UP000474042">
    <property type="component" value="Unassembled WGS sequence"/>
</dbReference>
<dbReference type="Pfam" id="PF00239">
    <property type="entry name" value="Resolvase"/>
    <property type="match status" value="1"/>
</dbReference>
<dbReference type="PROSITE" id="PS51737">
    <property type="entry name" value="RECOMBINASE_DNA_BIND"/>
    <property type="match status" value="1"/>
</dbReference>
<dbReference type="InterPro" id="IPR011109">
    <property type="entry name" value="DNA_bind_recombinase_dom"/>
</dbReference>
<dbReference type="Pfam" id="PF07508">
    <property type="entry name" value="Recombinase"/>
    <property type="match status" value="1"/>
</dbReference>
<reference evidence="1 2" key="1">
    <citation type="submission" date="2020-01" db="EMBL/GenBank/DDBJ databases">
        <title>Genome sequence of a 1,3-propanediol producer, Clostridium butyricum S3.</title>
        <authorList>
            <person name="Zhou J."/>
        </authorList>
    </citation>
    <scope>NUCLEOTIDE SEQUENCE [LARGE SCALE GENOMIC DNA]</scope>
    <source>
        <strain evidence="1 2">S3</strain>
    </source>
</reference>
<dbReference type="InterPro" id="IPR036162">
    <property type="entry name" value="Resolvase-like_N_sf"/>
</dbReference>
<dbReference type="RefSeq" id="WP_124230471.1">
    <property type="nucleotide sequence ID" value="NZ_RQKF01000032.1"/>
</dbReference>
<proteinExistence type="predicted"/>
<evidence type="ECO:0000313" key="2">
    <source>
        <dbReference type="Proteomes" id="UP000474042"/>
    </source>
</evidence>
<dbReference type="Gene3D" id="3.90.1750.20">
    <property type="entry name" value="Putative Large Serine Recombinase, Chain B, Domain 2"/>
    <property type="match status" value="1"/>
</dbReference>
<dbReference type="CDD" id="cd00338">
    <property type="entry name" value="Ser_Recombinase"/>
    <property type="match status" value="1"/>
</dbReference>
<dbReference type="AlphaFoldDB" id="A0A6L9ES27"/>
<evidence type="ECO:0000313" key="1">
    <source>
        <dbReference type="EMBL" id="NAS19407.1"/>
    </source>
</evidence>
<dbReference type="InterPro" id="IPR038109">
    <property type="entry name" value="DNA_bind_recomb_sf"/>
</dbReference>
<organism evidence="1 2">
    <name type="scientific">Clostridium butyricum</name>
    <dbReference type="NCBI Taxonomy" id="1492"/>
    <lineage>
        <taxon>Bacteria</taxon>
        <taxon>Bacillati</taxon>
        <taxon>Bacillota</taxon>
        <taxon>Clostridia</taxon>
        <taxon>Eubacteriales</taxon>
        <taxon>Clostridiaceae</taxon>
        <taxon>Clostridium</taxon>
    </lineage>
</organism>
<dbReference type="GO" id="GO:0000150">
    <property type="term" value="F:DNA strand exchange activity"/>
    <property type="evidence" value="ECO:0007669"/>
    <property type="project" value="InterPro"/>
</dbReference>
<dbReference type="InterPro" id="IPR025827">
    <property type="entry name" value="Zn_ribbon_recom_dom"/>
</dbReference>
<accession>A0A6L9ES27</accession>
<dbReference type="SMART" id="SM00857">
    <property type="entry name" value="Resolvase"/>
    <property type="match status" value="1"/>
</dbReference>
<dbReference type="InterPro" id="IPR050639">
    <property type="entry name" value="SSR_resolvase"/>
</dbReference>
<dbReference type="GO" id="GO:0003677">
    <property type="term" value="F:DNA binding"/>
    <property type="evidence" value="ECO:0007669"/>
    <property type="project" value="InterPro"/>
</dbReference>
<gene>
    <name evidence="1" type="ORF">GND98_016490</name>
</gene>
<dbReference type="InterPro" id="IPR006119">
    <property type="entry name" value="Resolv_N"/>
</dbReference>